<dbReference type="InterPro" id="IPR008991">
    <property type="entry name" value="Translation_prot_SH3-like_sf"/>
</dbReference>
<keyword evidence="4" id="KW-0812">Transmembrane</keyword>
<protein>
    <submittedName>
        <fullName evidence="6">UpxY family transcription antiterminator</fullName>
    </submittedName>
</protein>
<evidence type="ECO:0000256" key="4">
    <source>
        <dbReference type="SAM" id="Phobius"/>
    </source>
</evidence>
<evidence type="ECO:0000313" key="7">
    <source>
        <dbReference type="Proteomes" id="UP000823598"/>
    </source>
</evidence>
<feature type="domain" description="NusG-like N-terminal" evidence="5">
    <location>
        <begin position="7"/>
        <end position="102"/>
    </location>
</feature>
<dbReference type="GO" id="GO:0031564">
    <property type="term" value="P:transcription antitermination"/>
    <property type="evidence" value="ECO:0007669"/>
    <property type="project" value="UniProtKB-KW"/>
</dbReference>
<evidence type="ECO:0000256" key="2">
    <source>
        <dbReference type="ARBA" id="ARBA00023015"/>
    </source>
</evidence>
<gene>
    <name evidence="6" type="ORF">IAB88_07960</name>
</gene>
<dbReference type="SUPFAM" id="SSF50104">
    <property type="entry name" value="Translation proteins SH3-like domain"/>
    <property type="match status" value="1"/>
</dbReference>
<dbReference type="Gene3D" id="3.30.70.940">
    <property type="entry name" value="NusG, N-terminal domain"/>
    <property type="match status" value="1"/>
</dbReference>
<dbReference type="GO" id="GO:0006354">
    <property type="term" value="P:DNA-templated transcription elongation"/>
    <property type="evidence" value="ECO:0007669"/>
    <property type="project" value="InterPro"/>
</dbReference>
<dbReference type="NCBIfam" id="NF033644">
    <property type="entry name" value="antiterm_UpxY"/>
    <property type="match status" value="1"/>
</dbReference>
<keyword evidence="4" id="KW-1133">Transmembrane helix</keyword>
<dbReference type="Proteomes" id="UP000823598">
    <property type="component" value="Unassembled WGS sequence"/>
</dbReference>
<keyword evidence="2" id="KW-0805">Transcription regulation</keyword>
<proteinExistence type="predicted"/>
<sequence>MEQTSEKKWFAIRVTYNRELKVKVELEAKGIECFVPMSYKEVLLGGRKVRKLMPSIHNLIFVNMTEEEMKRYKQATTLPIRYIMDAATKHPLIVPDVQMRNFIAVSSTNDEQLVYLNPDELNLKKGDCVRVVGGLFEGCEGVFMRLKGDRRVVISIPGVVAVATAFIHPSLIQKLE</sequence>
<accession>A0A9D9NKK1</accession>
<feature type="transmembrane region" description="Helical" evidence="4">
    <location>
        <begin position="152"/>
        <end position="172"/>
    </location>
</feature>
<dbReference type="PANTHER" id="PTHR30265:SF4">
    <property type="entry name" value="KOW MOTIF FAMILY PROTEIN, EXPRESSED"/>
    <property type="match status" value="1"/>
</dbReference>
<dbReference type="SUPFAM" id="SSF82679">
    <property type="entry name" value="N-utilization substance G protein NusG, N-terminal domain"/>
    <property type="match status" value="1"/>
</dbReference>
<keyword evidence="3" id="KW-0804">Transcription</keyword>
<dbReference type="PANTHER" id="PTHR30265">
    <property type="entry name" value="RHO-INTERACTING TRANSCRIPTION TERMINATION FACTOR NUSG"/>
    <property type="match status" value="1"/>
</dbReference>
<dbReference type="InterPro" id="IPR036735">
    <property type="entry name" value="NGN_dom_sf"/>
</dbReference>
<name>A0A9D9NKK1_9BACT</name>
<evidence type="ECO:0000256" key="1">
    <source>
        <dbReference type="ARBA" id="ARBA00022814"/>
    </source>
</evidence>
<dbReference type="AlphaFoldDB" id="A0A9D9NKK1"/>
<dbReference type="CDD" id="cd09895">
    <property type="entry name" value="NGN_SP_UpxY"/>
    <property type="match status" value="1"/>
</dbReference>
<keyword evidence="4" id="KW-0472">Membrane</keyword>
<evidence type="ECO:0000256" key="3">
    <source>
        <dbReference type="ARBA" id="ARBA00023163"/>
    </source>
</evidence>
<evidence type="ECO:0000313" key="6">
    <source>
        <dbReference type="EMBL" id="MBO8476912.1"/>
    </source>
</evidence>
<reference evidence="6" key="2">
    <citation type="journal article" date="2021" name="PeerJ">
        <title>Extensive microbial diversity within the chicken gut microbiome revealed by metagenomics and culture.</title>
        <authorList>
            <person name="Gilroy R."/>
            <person name="Ravi A."/>
            <person name="Getino M."/>
            <person name="Pursley I."/>
            <person name="Horton D.L."/>
            <person name="Alikhan N.F."/>
            <person name="Baker D."/>
            <person name="Gharbi K."/>
            <person name="Hall N."/>
            <person name="Watson M."/>
            <person name="Adriaenssens E.M."/>
            <person name="Foster-Nyarko E."/>
            <person name="Jarju S."/>
            <person name="Secka A."/>
            <person name="Antonio M."/>
            <person name="Oren A."/>
            <person name="Chaudhuri R.R."/>
            <person name="La Ragione R."/>
            <person name="Hildebrand F."/>
            <person name="Pallen M.J."/>
        </authorList>
    </citation>
    <scope>NUCLEOTIDE SEQUENCE</scope>
    <source>
        <strain evidence="6">6919</strain>
    </source>
</reference>
<dbReference type="EMBL" id="JADIMC010000092">
    <property type="protein sequence ID" value="MBO8476912.1"/>
    <property type="molecule type" value="Genomic_DNA"/>
</dbReference>
<evidence type="ECO:0000259" key="5">
    <source>
        <dbReference type="Pfam" id="PF02357"/>
    </source>
</evidence>
<comment type="caution">
    <text evidence="6">The sequence shown here is derived from an EMBL/GenBank/DDBJ whole genome shotgun (WGS) entry which is preliminary data.</text>
</comment>
<keyword evidence="1" id="KW-0889">Transcription antitermination</keyword>
<dbReference type="InterPro" id="IPR006645">
    <property type="entry name" value="NGN-like_dom"/>
</dbReference>
<organism evidence="6 7">
    <name type="scientific">Candidatus Limisoma faecipullorum</name>
    <dbReference type="NCBI Taxonomy" id="2840854"/>
    <lineage>
        <taxon>Bacteria</taxon>
        <taxon>Pseudomonadati</taxon>
        <taxon>Bacteroidota</taxon>
        <taxon>Bacteroidia</taxon>
        <taxon>Bacteroidales</taxon>
        <taxon>Candidatus Limisoma</taxon>
    </lineage>
</organism>
<dbReference type="InterPro" id="IPR043425">
    <property type="entry name" value="NusG-like"/>
</dbReference>
<reference evidence="6" key="1">
    <citation type="submission" date="2020-10" db="EMBL/GenBank/DDBJ databases">
        <authorList>
            <person name="Gilroy R."/>
        </authorList>
    </citation>
    <scope>NUCLEOTIDE SEQUENCE</scope>
    <source>
        <strain evidence="6">6919</strain>
    </source>
</reference>
<dbReference type="Pfam" id="PF02357">
    <property type="entry name" value="NusG"/>
    <property type="match status" value="1"/>
</dbReference>